<name>A0ABY6H0G1_9GAMM</name>
<dbReference type="InterPro" id="IPR041049">
    <property type="entry name" value="DUF5615"/>
</dbReference>
<feature type="domain" description="DUF5615" evidence="1">
    <location>
        <begin position="2"/>
        <end position="96"/>
    </location>
</feature>
<dbReference type="RefSeq" id="WP_262601292.1">
    <property type="nucleotide sequence ID" value="NZ_CP103300.1"/>
</dbReference>
<evidence type="ECO:0000313" key="2">
    <source>
        <dbReference type="EMBL" id="UYM18531.1"/>
    </source>
</evidence>
<evidence type="ECO:0000313" key="3">
    <source>
        <dbReference type="Proteomes" id="UP001163255"/>
    </source>
</evidence>
<gene>
    <name evidence="2" type="ORF">NX720_11715</name>
</gene>
<dbReference type="Proteomes" id="UP001163255">
    <property type="component" value="Chromosome"/>
</dbReference>
<sequence>MLLFDENLSPKLIARVSKTFPACLHVLQSRLDNSPDIEIWRYAREYKLTIVTKDKDFLHFARQHGFPPKLVHIQTGNVRLAVIEEILLNQASAIKTFVA</sequence>
<keyword evidence="3" id="KW-1185">Reference proteome</keyword>
<evidence type="ECO:0000259" key="1">
    <source>
        <dbReference type="Pfam" id="PF18480"/>
    </source>
</evidence>
<protein>
    <submittedName>
        <fullName evidence="2">DUF5615 family PIN-like protein</fullName>
    </submittedName>
</protein>
<dbReference type="Pfam" id="PF18480">
    <property type="entry name" value="DUF5615"/>
    <property type="match status" value="1"/>
</dbReference>
<organism evidence="2 3">
    <name type="scientific">Endozoicomonas euniceicola</name>
    <dbReference type="NCBI Taxonomy" id="1234143"/>
    <lineage>
        <taxon>Bacteria</taxon>
        <taxon>Pseudomonadati</taxon>
        <taxon>Pseudomonadota</taxon>
        <taxon>Gammaproteobacteria</taxon>
        <taxon>Oceanospirillales</taxon>
        <taxon>Endozoicomonadaceae</taxon>
        <taxon>Endozoicomonas</taxon>
    </lineage>
</organism>
<accession>A0ABY6H0G1</accession>
<dbReference type="EMBL" id="CP103300">
    <property type="protein sequence ID" value="UYM18531.1"/>
    <property type="molecule type" value="Genomic_DNA"/>
</dbReference>
<proteinExistence type="predicted"/>
<reference evidence="2" key="1">
    <citation type="submission" date="2022-10" db="EMBL/GenBank/DDBJ databases">
        <title>Completed Genome Sequence of two octocoral isolated bacterium, Endozoicomonas euniceicola EF212T and Endozoicomonas gorgoniicola PS125T.</title>
        <authorList>
            <person name="Chiou Y.-J."/>
            <person name="Chen Y.-H."/>
        </authorList>
    </citation>
    <scope>NUCLEOTIDE SEQUENCE</scope>
    <source>
        <strain evidence="2">EF212</strain>
    </source>
</reference>